<protein>
    <recommendedName>
        <fullName evidence="2">Zinc knuckle CX2CX4HX4C domain-containing protein</fullName>
    </recommendedName>
</protein>
<evidence type="ECO:0000313" key="3">
    <source>
        <dbReference type="EnsemblPlants" id="QL01p000290:mrna"/>
    </source>
</evidence>
<dbReference type="InParanoid" id="A0A7N2KK34"/>
<dbReference type="PANTHER" id="PTHR31286:SF167">
    <property type="entry name" value="OS09G0268800 PROTEIN"/>
    <property type="match status" value="1"/>
</dbReference>
<name>A0A7N2KK34_QUELO</name>
<dbReference type="PANTHER" id="PTHR31286">
    <property type="entry name" value="GLYCINE-RICH CELL WALL STRUCTURAL PROTEIN 1.8-LIKE"/>
    <property type="match status" value="1"/>
</dbReference>
<accession>A0A7N2KK34</accession>
<reference evidence="3" key="2">
    <citation type="submission" date="2021-01" db="UniProtKB">
        <authorList>
            <consortium name="EnsemblPlants"/>
        </authorList>
    </citation>
    <scope>IDENTIFICATION</scope>
</reference>
<dbReference type="InterPro" id="IPR040256">
    <property type="entry name" value="At4g02000-like"/>
</dbReference>
<dbReference type="Gramene" id="QL01p000290:mrna">
    <property type="protein sequence ID" value="QL01p000290:mrna"/>
    <property type="gene ID" value="QL01p000290"/>
</dbReference>
<dbReference type="Pfam" id="PF14392">
    <property type="entry name" value="zf-CCHC_4"/>
    <property type="match status" value="1"/>
</dbReference>
<feature type="domain" description="Zinc knuckle CX2CX4HX4C" evidence="2">
    <location>
        <begin position="105"/>
        <end position="152"/>
    </location>
</feature>
<evidence type="ECO:0000259" key="2">
    <source>
        <dbReference type="Pfam" id="PF14392"/>
    </source>
</evidence>
<evidence type="ECO:0000313" key="4">
    <source>
        <dbReference type="Proteomes" id="UP000594261"/>
    </source>
</evidence>
<feature type="region of interest" description="Disordered" evidence="1">
    <location>
        <begin position="355"/>
        <end position="376"/>
    </location>
</feature>
<reference evidence="3 4" key="1">
    <citation type="journal article" date="2016" name="G3 (Bethesda)">
        <title>First Draft Assembly and Annotation of the Genome of a California Endemic Oak Quercus lobata Nee (Fagaceae).</title>
        <authorList>
            <person name="Sork V.L."/>
            <person name="Fitz-Gibbon S.T."/>
            <person name="Puiu D."/>
            <person name="Crepeau M."/>
            <person name="Gugger P.F."/>
            <person name="Sherman R."/>
            <person name="Stevens K."/>
            <person name="Langley C.H."/>
            <person name="Pellegrini M."/>
            <person name="Salzberg S.L."/>
        </authorList>
    </citation>
    <scope>NUCLEOTIDE SEQUENCE [LARGE SCALE GENOMIC DNA]</scope>
    <source>
        <strain evidence="3 4">cv. SW786</strain>
    </source>
</reference>
<proteinExistence type="predicted"/>
<evidence type="ECO:0000256" key="1">
    <source>
        <dbReference type="SAM" id="MobiDB-lite"/>
    </source>
</evidence>
<dbReference type="AlphaFoldDB" id="A0A7N2KK34"/>
<keyword evidence="4" id="KW-1185">Reference proteome</keyword>
<dbReference type="Proteomes" id="UP000594261">
    <property type="component" value="Chromosome 1"/>
</dbReference>
<dbReference type="InterPro" id="IPR025836">
    <property type="entry name" value="Zn_knuckle_CX2CX4HX4C"/>
</dbReference>
<dbReference type="EMBL" id="LRBV02000001">
    <property type="status" value="NOT_ANNOTATED_CDS"/>
    <property type="molecule type" value="Genomic_DNA"/>
</dbReference>
<sequence length="433" mass="48733">MMGIVRNNILLFDFDVEVDADKGLLGEPWSYDRHLVSIQHFDGSKVLKDIDFKFCSFWIQIHDIPFKHMTEDTAKEIGDTIGTVIKLGDVSEWKGGTFLRIRVRVDTTRPLYRGRRVTFEEGLERWVSFQYERLPNLCFWCGLFSHDDKECDIWLKSKGTLKVEQQQFGHWIRANPFGSNRSRSIEVKGFESRQPRSRGAMEQSEEVVMEQSSQIGEGVSPGGGEENQTTTATAEDVYQKVSVSNMGTGFRGPPDGNNKQADFEAIIAEIDKEISPIQPLSNPGDSENELRTKVNLLGEDVGEDLVDIRKGLGSQPSVQISQSKDSQSREVGLLGCTTGQSAMDEQKKSANIEKSKITKGPGGSGKIEIGPGPQSDLKKGQRIRVFNRSNSDLREEVMYVAESLKRKAKEIQGSELCSRWSFFIFFSIEREIQ</sequence>
<organism evidence="3 4">
    <name type="scientific">Quercus lobata</name>
    <name type="common">Valley oak</name>
    <dbReference type="NCBI Taxonomy" id="97700"/>
    <lineage>
        <taxon>Eukaryota</taxon>
        <taxon>Viridiplantae</taxon>
        <taxon>Streptophyta</taxon>
        <taxon>Embryophyta</taxon>
        <taxon>Tracheophyta</taxon>
        <taxon>Spermatophyta</taxon>
        <taxon>Magnoliopsida</taxon>
        <taxon>eudicotyledons</taxon>
        <taxon>Gunneridae</taxon>
        <taxon>Pentapetalae</taxon>
        <taxon>rosids</taxon>
        <taxon>fabids</taxon>
        <taxon>Fagales</taxon>
        <taxon>Fagaceae</taxon>
        <taxon>Quercus</taxon>
    </lineage>
</organism>
<dbReference type="EnsemblPlants" id="QL01p000290:mrna">
    <property type="protein sequence ID" value="QL01p000290:mrna"/>
    <property type="gene ID" value="QL01p000290"/>
</dbReference>